<comment type="caution">
    <text evidence="2">The sequence shown here is derived from an EMBL/GenBank/DDBJ whole genome shotgun (WGS) entry which is preliminary data.</text>
</comment>
<proteinExistence type="predicted"/>
<gene>
    <name evidence="2" type="ORF">HMPREF0201_02435</name>
</gene>
<dbReference type="EMBL" id="ATDT01000021">
    <property type="protein sequence ID" value="EPF16689.1"/>
    <property type="molecule type" value="Genomic_DNA"/>
</dbReference>
<dbReference type="Proteomes" id="UP000014585">
    <property type="component" value="Unassembled WGS sequence"/>
</dbReference>
<protein>
    <submittedName>
        <fullName evidence="2">Uncharacterized protein</fullName>
    </submittedName>
</protein>
<evidence type="ECO:0000313" key="3">
    <source>
        <dbReference type="Proteomes" id="UP000014585"/>
    </source>
</evidence>
<evidence type="ECO:0000256" key="1">
    <source>
        <dbReference type="SAM" id="Phobius"/>
    </source>
</evidence>
<accession>S3JU98</accession>
<reference evidence="2 3" key="1">
    <citation type="submission" date="2013-04" db="EMBL/GenBank/DDBJ databases">
        <authorList>
            <person name="Weinstock G."/>
            <person name="Sodergren E."/>
            <person name="Lobos E.A."/>
            <person name="Fulton L."/>
            <person name="Fulton R."/>
            <person name="Courtney L."/>
            <person name="Fronick C."/>
            <person name="O'Laughlin M."/>
            <person name="Godfrey J."/>
            <person name="Wilson R.M."/>
            <person name="Miner T."/>
            <person name="Farmer C."/>
            <person name="Delehaunty K."/>
            <person name="Cordes M."/>
            <person name="Minx P."/>
            <person name="Tomlinson C."/>
            <person name="Chen J."/>
            <person name="Wollam A."/>
            <person name="Pepin K.H."/>
            <person name="Palsikar V.B."/>
            <person name="Zhang X."/>
            <person name="Suruliraj S."/>
            <person name="Perna N.T."/>
            <person name="Plunkett G."/>
            <person name="Warren W."/>
            <person name="Mitreva M."/>
            <person name="Mardis E.R."/>
            <person name="Wilson R.K."/>
        </authorList>
    </citation>
    <scope>NUCLEOTIDE SEQUENCE [LARGE SCALE GENOMIC DNA]</scope>
    <source>
        <strain evidence="2 3">DSM 4568</strain>
    </source>
</reference>
<name>S3JU98_9ENTR</name>
<sequence>MTRPAFVINSKMPIFFDSIPVGNCCCFPALIINLWIKSIYRSKD</sequence>
<feature type="transmembrane region" description="Helical" evidence="1">
    <location>
        <begin position="12"/>
        <end position="36"/>
    </location>
</feature>
<keyword evidence="1" id="KW-0472">Membrane</keyword>
<keyword evidence="1" id="KW-0812">Transmembrane</keyword>
<organism evidence="2 3">
    <name type="scientific">Cedecea davisae DSM 4568</name>
    <dbReference type="NCBI Taxonomy" id="566551"/>
    <lineage>
        <taxon>Bacteria</taxon>
        <taxon>Pseudomonadati</taxon>
        <taxon>Pseudomonadota</taxon>
        <taxon>Gammaproteobacteria</taxon>
        <taxon>Enterobacterales</taxon>
        <taxon>Enterobacteriaceae</taxon>
        <taxon>Cedecea</taxon>
    </lineage>
</organism>
<evidence type="ECO:0000313" key="2">
    <source>
        <dbReference type="EMBL" id="EPF16689.1"/>
    </source>
</evidence>
<keyword evidence="1" id="KW-1133">Transmembrane helix</keyword>
<dbReference type="HOGENOM" id="CLU_3214026_0_0_6"/>
<dbReference type="AlphaFoldDB" id="S3JU98"/>